<protein>
    <submittedName>
        <fullName evidence="1">Phage tail tube protein</fullName>
    </submittedName>
</protein>
<evidence type="ECO:0000313" key="1">
    <source>
        <dbReference type="EMBL" id="MCY6957960.1"/>
    </source>
</evidence>
<proteinExistence type="predicted"/>
<dbReference type="EMBL" id="JAPQFJ010000003">
    <property type="protein sequence ID" value="MCY6957960.1"/>
    <property type="molecule type" value="Genomic_DNA"/>
</dbReference>
<dbReference type="SUPFAM" id="SSF69279">
    <property type="entry name" value="Phage tail proteins"/>
    <property type="match status" value="1"/>
</dbReference>
<keyword evidence="2" id="KW-1185">Reference proteome</keyword>
<dbReference type="InterPro" id="IPR018989">
    <property type="entry name" value="DUF2001"/>
</dbReference>
<dbReference type="Pfam" id="PF09393">
    <property type="entry name" value="DUF2001"/>
    <property type="match status" value="1"/>
</dbReference>
<accession>A0ABT4D6N5</accession>
<reference evidence="1" key="1">
    <citation type="submission" date="2022-12" db="EMBL/GenBank/DDBJ databases">
        <title>Clostridium sp. nov., isolated from industrial wastewater.</title>
        <authorList>
            <person name="Jiayan W."/>
        </authorList>
    </citation>
    <scope>NUCLEOTIDE SEQUENCE</scope>
    <source>
        <strain evidence="1">ZC22-4</strain>
    </source>
</reference>
<dbReference type="RefSeq" id="WP_268060358.1">
    <property type="nucleotide sequence ID" value="NZ_JAPQFJ010000003.1"/>
</dbReference>
<dbReference type="InterPro" id="IPR038628">
    <property type="entry name" value="XkdM-like_sf"/>
</dbReference>
<evidence type="ECO:0000313" key="2">
    <source>
        <dbReference type="Proteomes" id="UP001144612"/>
    </source>
</evidence>
<sequence>MADKGKEIISGNEGNVWVNTEQWANITNIEAKATAEYEDVNFVGDNNTYKRYTGTNIEGSITLKKIDSRAQKLLAEGFRTGNMPNIKIVVTTAKVNGENVERLALYDVTFTELQLAKLESKAMIEEELPFSASSFEYLELI</sequence>
<name>A0ABT4D6N5_9CLOT</name>
<organism evidence="1 2">
    <name type="scientific">Clostridium brassicae</name>
    <dbReference type="NCBI Taxonomy" id="2999072"/>
    <lineage>
        <taxon>Bacteria</taxon>
        <taxon>Bacillati</taxon>
        <taxon>Bacillota</taxon>
        <taxon>Clostridia</taxon>
        <taxon>Eubacteriales</taxon>
        <taxon>Clostridiaceae</taxon>
        <taxon>Clostridium</taxon>
    </lineage>
</organism>
<comment type="caution">
    <text evidence="1">The sequence shown here is derived from an EMBL/GenBank/DDBJ whole genome shotgun (WGS) entry which is preliminary data.</text>
</comment>
<gene>
    <name evidence="1" type="ORF">OW729_04995</name>
</gene>
<dbReference type="Gene3D" id="2.30.110.40">
    <property type="entry name" value="Phage tail tube protein"/>
    <property type="match status" value="1"/>
</dbReference>
<dbReference type="Proteomes" id="UP001144612">
    <property type="component" value="Unassembled WGS sequence"/>
</dbReference>